<feature type="domain" description="Aldehyde dehydrogenase" evidence="12">
    <location>
        <begin position="10"/>
        <end position="294"/>
    </location>
</feature>
<dbReference type="InterPro" id="IPR015590">
    <property type="entry name" value="Aldehyde_DH_dom"/>
</dbReference>
<comment type="pathway">
    <text evidence="1">Amino-acid biosynthesis; L-proline biosynthesis; L-glutamate 5-semialdehyde from L-glutamate: step 2/2.</text>
</comment>
<protein>
    <recommendedName>
        <fullName evidence="2">glutamate-5-semialdehyde dehydrogenase</fullName>
        <ecNumber evidence="2">1.2.1.41</ecNumber>
    </recommendedName>
    <alternativeName>
        <fullName evidence="11">Glutamate-5-semialdehyde dehydrogenase</fullName>
    </alternativeName>
    <alternativeName>
        <fullName evidence="10">Glutamyl-gamma-semialdehyde dehydrogenase</fullName>
    </alternativeName>
</protein>
<dbReference type="OrthoDB" id="1934954at2759"/>
<evidence type="ECO:0000256" key="5">
    <source>
        <dbReference type="ARBA" id="ARBA00022857"/>
    </source>
</evidence>
<evidence type="ECO:0000256" key="2">
    <source>
        <dbReference type="ARBA" id="ARBA00013002"/>
    </source>
</evidence>
<dbReference type="InterPro" id="IPR016163">
    <property type="entry name" value="Ald_DH_C"/>
</dbReference>
<evidence type="ECO:0000256" key="4">
    <source>
        <dbReference type="ARBA" id="ARBA00022650"/>
    </source>
</evidence>
<evidence type="ECO:0000259" key="12">
    <source>
        <dbReference type="Pfam" id="PF00171"/>
    </source>
</evidence>
<dbReference type="GO" id="GO:0055129">
    <property type="term" value="P:L-proline biosynthetic process"/>
    <property type="evidence" value="ECO:0007669"/>
    <property type="project" value="UniProtKB-UniPathway"/>
</dbReference>
<proteinExistence type="inferred from homology"/>
<dbReference type="EMBL" id="NBIV01000034">
    <property type="protein sequence ID" value="PXF46711.1"/>
    <property type="molecule type" value="Genomic_DNA"/>
</dbReference>
<dbReference type="SUPFAM" id="SSF53720">
    <property type="entry name" value="ALDH-like"/>
    <property type="match status" value="1"/>
</dbReference>
<accession>A0A2V3IX72</accession>
<dbReference type="InterPro" id="IPR020593">
    <property type="entry name" value="G-glutamylP_reductase_CS"/>
</dbReference>
<keyword evidence="6" id="KW-0560">Oxidoreductase</keyword>
<dbReference type="InterPro" id="IPR016162">
    <property type="entry name" value="Ald_DH_N"/>
</dbReference>
<organism evidence="13 14">
    <name type="scientific">Gracilariopsis chorda</name>
    <dbReference type="NCBI Taxonomy" id="448386"/>
    <lineage>
        <taxon>Eukaryota</taxon>
        <taxon>Rhodophyta</taxon>
        <taxon>Florideophyceae</taxon>
        <taxon>Rhodymeniophycidae</taxon>
        <taxon>Gracilariales</taxon>
        <taxon>Gracilariaceae</taxon>
        <taxon>Gracilariopsis</taxon>
    </lineage>
</organism>
<keyword evidence="3" id="KW-0028">Amino-acid biosynthesis</keyword>
<dbReference type="GO" id="GO:0050661">
    <property type="term" value="F:NADP binding"/>
    <property type="evidence" value="ECO:0007669"/>
    <property type="project" value="InterPro"/>
</dbReference>
<evidence type="ECO:0000313" key="14">
    <source>
        <dbReference type="Proteomes" id="UP000247409"/>
    </source>
</evidence>
<dbReference type="PANTHER" id="PTHR11063:SF8">
    <property type="entry name" value="DELTA-1-PYRROLINE-5-CARBOXYLATE SYNTHASE"/>
    <property type="match status" value="1"/>
</dbReference>
<comment type="function">
    <text evidence="8">Catalyzes the NADPH dependent reduction of L-gamma-glutamyl 5-phosphate into L-glutamate 5-semialdehyde and phosphate. The product spontaneously undergoes cyclization to form 1-pyrroline-5-carboxylate.</text>
</comment>
<dbReference type="Pfam" id="PF00171">
    <property type="entry name" value="Aldedh"/>
    <property type="match status" value="1"/>
</dbReference>
<evidence type="ECO:0000256" key="8">
    <source>
        <dbReference type="ARBA" id="ARBA00059423"/>
    </source>
</evidence>
<sequence length="453" mass="48208">MNGSESSKISAIEAVAQRARDASRAMLSASTDERNAALEAVHNSLLGAKDAIVAANEADKKAARELMEKGSLSSALVKRLDLAGKKFDAMLDGVKSVASLPDPVGACSLSRKLDDGLQLFRVACPIGVICIIFESRPEAAVQIASLSIKSANAVILKGGKEAEKSNAILVETIRSALRSANVPEDAVQLVATREEVRELLDQTKYIDLIIPRGSNSLVRYISDNTKIPVMGHADGICSIYVDAKADPLKAKDIVVDAKAQYPAVCNAAETLLIHKNALETVLPVVGKGLKEANVQVLADDASKPILDAVPGLHVEASSPGDYRTEFLELRMAVKVVDSLSSAVTHINEHGSGHTDCIVTEDESSAQMFMAMVDSAGVYHNASTRFADGFRYGFGAEVGVSTHRTHARGPVGLEGLLIYKYMLKGNGHIVAPYANGEKKFKHEDTPGIKPVIDS</sequence>
<comment type="caution">
    <text evidence="13">The sequence shown here is derived from an EMBL/GenBank/DDBJ whole genome shotgun (WGS) entry which is preliminary data.</text>
</comment>
<dbReference type="STRING" id="448386.A0A2V3IX72"/>
<dbReference type="FunFam" id="3.40.309.10:FF:000006">
    <property type="entry name" value="Gamma-glutamyl phosphate reductase"/>
    <property type="match status" value="1"/>
</dbReference>
<dbReference type="AlphaFoldDB" id="A0A2V3IX72"/>
<dbReference type="InterPro" id="IPR016161">
    <property type="entry name" value="Ald_DH/histidinol_DH"/>
</dbReference>
<dbReference type="PROSITE" id="PS01223">
    <property type="entry name" value="PROA"/>
    <property type="match status" value="1"/>
</dbReference>
<comment type="similarity">
    <text evidence="9">Belongs to the gamma-glutamyl phosphate reductase family.</text>
</comment>
<evidence type="ECO:0000256" key="11">
    <source>
        <dbReference type="ARBA" id="ARBA00077451"/>
    </source>
</evidence>
<evidence type="ECO:0000256" key="9">
    <source>
        <dbReference type="ARBA" id="ARBA00060997"/>
    </source>
</evidence>
<dbReference type="NCBIfam" id="TIGR00407">
    <property type="entry name" value="proA"/>
    <property type="match status" value="1"/>
</dbReference>
<evidence type="ECO:0000256" key="1">
    <source>
        <dbReference type="ARBA" id="ARBA00004985"/>
    </source>
</evidence>
<evidence type="ECO:0000256" key="3">
    <source>
        <dbReference type="ARBA" id="ARBA00022605"/>
    </source>
</evidence>
<evidence type="ECO:0000256" key="6">
    <source>
        <dbReference type="ARBA" id="ARBA00023002"/>
    </source>
</evidence>
<dbReference type="CDD" id="cd07079">
    <property type="entry name" value="ALDH_F18-19_ProA-GPR"/>
    <property type="match status" value="1"/>
</dbReference>
<dbReference type="InterPro" id="IPR012134">
    <property type="entry name" value="Glu-5-SA_DH"/>
</dbReference>
<dbReference type="HAMAP" id="MF_00412">
    <property type="entry name" value="ProA"/>
    <property type="match status" value="1"/>
</dbReference>
<name>A0A2V3IX72_9FLOR</name>
<evidence type="ECO:0000313" key="13">
    <source>
        <dbReference type="EMBL" id="PXF46711.1"/>
    </source>
</evidence>
<comment type="catalytic activity">
    <reaction evidence="7">
        <text>L-glutamate 5-semialdehyde + phosphate + NADP(+) = L-glutamyl 5-phosphate + NADPH + H(+)</text>
        <dbReference type="Rhea" id="RHEA:19541"/>
        <dbReference type="ChEBI" id="CHEBI:15378"/>
        <dbReference type="ChEBI" id="CHEBI:43474"/>
        <dbReference type="ChEBI" id="CHEBI:57783"/>
        <dbReference type="ChEBI" id="CHEBI:58066"/>
        <dbReference type="ChEBI" id="CHEBI:58274"/>
        <dbReference type="ChEBI" id="CHEBI:58349"/>
        <dbReference type="EC" id="1.2.1.41"/>
    </reaction>
</comment>
<gene>
    <name evidence="13" type="ORF">BWQ96_03537</name>
</gene>
<dbReference type="InterPro" id="IPR000965">
    <property type="entry name" value="GPR_dom"/>
</dbReference>
<dbReference type="GO" id="GO:0004350">
    <property type="term" value="F:glutamate-5-semialdehyde dehydrogenase activity"/>
    <property type="evidence" value="ECO:0007669"/>
    <property type="project" value="UniProtKB-EC"/>
</dbReference>
<evidence type="ECO:0000256" key="7">
    <source>
        <dbReference type="ARBA" id="ARBA00049024"/>
    </source>
</evidence>
<dbReference type="Gene3D" id="3.40.309.10">
    <property type="entry name" value="Aldehyde Dehydrogenase, Chain A, domain 2"/>
    <property type="match status" value="1"/>
</dbReference>
<dbReference type="PIRSF" id="PIRSF000151">
    <property type="entry name" value="GPR"/>
    <property type="match status" value="1"/>
</dbReference>
<dbReference type="EC" id="1.2.1.41" evidence="2"/>
<dbReference type="UniPathway" id="UPA00098">
    <property type="reaction ID" value="UER00360"/>
</dbReference>
<keyword evidence="14" id="KW-1185">Reference proteome</keyword>
<keyword evidence="4" id="KW-0641">Proline biosynthesis</keyword>
<dbReference type="PANTHER" id="PTHR11063">
    <property type="entry name" value="GLUTAMATE SEMIALDEHYDE DEHYDROGENASE"/>
    <property type="match status" value="1"/>
</dbReference>
<dbReference type="Proteomes" id="UP000247409">
    <property type="component" value="Unassembled WGS sequence"/>
</dbReference>
<dbReference type="NCBIfam" id="NF001221">
    <property type="entry name" value="PRK00197.1"/>
    <property type="match status" value="1"/>
</dbReference>
<dbReference type="Gene3D" id="3.40.605.10">
    <property type="entry name" value="Aldehyde Dehydrogenase, Chain A, domain 1"/>
    <property type="match status" value="1"/>
</dbReference>
<reference evidence="13 14" key="1">
    <citation type="journal article" date="2018" name="Mol. Biol. Evol.">
        <title>Analysis of the draft genome of the red seaweed Gracilariopsis chorda provides insights into genome size evolution in Rhodophyta.</title>
        <authorList>
            <person name="Lee J."/>
            <person name="Yang E.C."/>
            <person name="Graf L."/>
            <person name="Yang J.H."/>
            <person name="Qiu H."/>
            <person name="Zel Zion U."/>
            <person name="Chan C.X."/>
            <person name="Stephens T.G."/>
            <person name="Weber A.P.M."/>
            <person name="Boo G.H."/>
            <person name="Boo S.M."/>
            <person name="Kim K.M."/>
            <person name="Shin Y."/>
            <person name="Jung M."/>
            <person name="Lee S.J."/>
            <person name="Yim H.S."/>
            <person name="Lee J.H."/>
            <person name="Bhattacharya D."/>
            <person name="Yoon H.S."/>
        </authorList>
    </citation>
    <scope>NUCLEOTIDE SEQUENCE [LARGE SCALE GENOMIC DNA]</scope>
    <source>
        <strain evidence="13 14">SKKU-2015</strain>
        <tissue evidence="13">Whole body</tissue>
    </source>
</reference>
<keyword evidence="5" id="KW-0521">NADP</keyword>
<evidence type="ECO:0000256" key="10">
    <source>
        <dbReference type="ARBA" id="ARBA00075718"/>
    </source>
</evidence>